<comment type="catalytic activity">
    <reaction evidence="5">
        <text>N(4)-(beta-N-acetyl-D-glucosaminyl)-L-asparagine + H2O = N-acetyl-beta-D-glucosaminylamine + L-aspartate + H(+)</text>
        <dbReference type="Rhea" id="RHEA:11544"/>
        <dbReference type="ChEBI" id="CHEBI:15377"/>
        <dbReference type="ChEBI" id="CHEBI:15378"/>
        <dbReference type="ChEBI" id="CHEBI:15947"/>
        <dbReference type="ChEBI" id="CHEBI:29991"/>
        <dbReference type="ChEBI" id="CHEBI:58080"/>
        <dbReference type="EC" id="3.5.1.26"/>
    </reaction>
</comment>
<keyword evidence="3" id="KW-0378">Hydrolase</keyword>
<evidence type="ECO:0000256" key="11">
    <source>
        <dbReference type="PIRSR" id="PIRSR600246-1"/>
    </source>
</evidence>
<dbReference type="WBParaSite" id="GPUH_0001589201-mRNA-1">
    <property type="protein sequence ID" value="GPUH_0001589201-mRNA-1"/>
    <property type="gene ID" value="GPUH_0001589201"/>
</dbReference>
<reference evidence="14 15" key="2">
    <citation type="submission" date="2018-11" db="EMBL/GenBank/DDBJ databases">
        <authorList>
            <consortium name="Pathogen Informatics"/>
        </authorList>
    </citation>
    <scope>NUCLEOTIDE SEQUENCE [LARGE SCALE GENOMIC DNA]</scope>
</reference>
<dbReference type="GO" id="GO:0006508">
    <property type="term" value="P:proteolysis"/>
    <property type="evidence" value="ECO:0007669"/>
    <property type="project" value="UniProtKB-KW"/>
</dbReference>
<dbReference type="OrthoDB" id="188713at2759"/>
<evidence type="ECO:0000256" key="12">
    <source>
        <dbReference type="PIRSR" id="PIRSR600246-2"/>
    </source>
</evidence>
<dbReference type="SUPFAM" id="SSF56235">
    <property type="entry name" value="N-terminal nucleophile aminohydrolases (Ntn hydrolases)"/>
    <property type="match status" value="1"/>
</dbReference>
<dbReference type="AlphaFoldDB" id="A0A183E4H9"/>
<evidence type="ECO:0000256" key="8">
    <source>
        <dbReference type="ARBA" id="ARBA00078726"/>
    </source>
</evidence>
<reference evidence="16" key="1">
    <citation type="submission" date="2016-06" db="UniProtKB">
        <authorList>
            <consortium name="WormBaseParasite"/>
        </authorList>
    </citation>
    <scope>IDENTIFICATION</scope>
</reference>
<accession>A0A183E4H9</accession>
<evidence type="ECO:0000256" key="3">
    <source>
        <dbReference type="ARBA" id="ARBA00022801"/>
    </source>
</evidence>
<gene>
    <name evidence="14" type="ORF">GPUH_LOCUS15870</name>
</gene>
<dbReference type="EMBL" id="UYRT01083019">
    <property type="protein sequence ID" value="VDN26836.1"/>
    <property type="molecule type" value="Genomic_DNA"/>
</dbReference>
<protein>
    <recommendedName>
        <fullName evidence="7">N(4)-(beta-N-acetylglucosaminyl)-L-asparaginase</fullName>
        <ecNumber evidence="7">3.5.1.26</ecNumber>
    </recommendedName>
    <alternativeName>
        <fullName evidence="9">Aspartylglucosaminidase</fullName>
    </alternativeName>
    <alternativeName>
        <fullName evidence="8">Glycosylasparaginase</fullName>
    </alternativeName>
    <alternativeName>
        <fullName evidence="10">N4-(N-acetyl-beta-glucosaminyl)-L-asparagine amidase</fullName>
    </alternativeName>
</protein>
<evidence type="ECO:0000256" key="9">
    <source>
        <dbReference type="ARBA" id="ARBA00079301"/>
    </source>
</evidence>
<feature type="binding site" evidence="12">
    <location>
        <begin position="118"/>
        <end position="121"/>
    </location>
    <ligand>
        <name>substrate</name>
    </ligand>
</feature>
<feature type="site" description="Cleavage; by autolysis" evidence="13">
    <location>
        <begin position="66"/>
        <end position="67"/>
    </location>
</feature>
<comment type="similarity">
    <text evidence="1">Belongs to the Ntn-hydrolase family.</text>
</comment>
<dbReference type="GO" id="GO:0003948">
    <property type="term" value="F:N4-(beta-N-acetylglucosaminyl)-L-asparaginase activity"/>
    <property type="evidence" value="ECO:0007669"/>
    <property type="project" value="UniProtKB-EC"/>
</dbReference>
<evidence type="ECO:0000256" key="7">
    <source>
        <dbReference type="ARBA" id="ARBA00066729"/>
    </source>
</evidence>
<dbReference type="FunFam" id="3.60.20.30:FF:000003">
    <property type="entry name" value="N(4)-(Beta-N-acetylglucosaminyl)-L-asparaginase isoform X1"/>
    <property type="match status" value="1"/>
</dbReference>
<sequence>MGFKRESLYTNKSSIIQQQWLHRNCQPNFRINVTPDPSKSCGPYKPARGISGRFPGTPEINDNNHDTIGIVVVDFEGNIAAGTSTNGVNHKIPGRMGDSAVPGGGAYVDNEIGGAASTGDGDIMMRFLSSFQTVRNMAEGQSPRKAAERTIHAIASKYPNFSGAIIAANKAGEFGAACYGMETFKFCIQNRFFKEVKVMSVKCL</sequence>
<dbReference type="Gene3D" id="3.60.20.30">
    <property type="entry name" value="(Glycosyl)asparaginase"/>
    <property type="match status" value="1"/>
</dbReference>
<proteinExistence type="inferred from homology"/>
<dbReference type="PANTHER" id="PTHR10188">
    <property type="entry name" value="L-ASPARAGINASE"/>
    <property type="match status" value="1"/>
</dbReference>
<dbReference type="Proteomes" id="UP000271098">
    <property type="component" value="Unassembled WGS sequence"/>
</dbReference>
<organism evidence="16">
    <name type="scientific">Gongylonema pulchrum</name>
    <dbReference type="NCBI Taxonomy" id="637853"/>
    <lineage>
        <taxon>Eukaryota</taxon>
        <taxon>Metazoa</taxon>
        <taxon>Ecdysozoa</taxon>
        <taxon>Nematoda</taxon>
        <taxon>Chromadorea</taxon>
        <taxon>Rhabditida</taxon>
        <taxon>Spirurina</taxon>
        <taxon>Spiruromorpha</taxon>
        <taxon>Spiruroidea</taxon>
        <taxon>Gongylonematidae</taxon>
        <taxon>Gongylonema</taxon>
    </lineage>
</organism>
<keyword evidence="4" id="KW-0068">Autocatalytic cleavage</keyword>
<evidence type="ECO:0000313" key="16">
    <source>
        <dbReference type="WBParaSite" id="GPUH_0001589201-mRNA-1"/>
    </source>
</evidence>
<feature type="active site" description="Nucleophile" evidence="11">
    <location>
        <position position="67"/>
    </location>
</feature>
<dbReference type="EC" id="3.5.1.26" evidence="7"/>
<comment type="function">
    <text evidence="6">Cleaves the GlcNAc-Asn bond which joins oligosaccharides to the peptide of asparagine-linked glycoproteins.</text>
</comment>
<feature type="binding site" evidence="12">
    <location>
        <begin position="95"/>
        <end position="98"/>
    </location>
    <ligand>
        <name>substrate</name>
    </ligand>
</feature>
<evidence type="ECO:0000313" key="14">
    <source>
        <dbReference type="EMBL" id="VDN26836.1"/>
    </source>
</evidence>
<evidence type="ECO:0000256" key="10">
    <source>
        <dbReference type="ARBA" id="ARBA00080645"/>
    </source>
</evidence>
<evidence type="ECO:0000256" key="6">
    <source>
        <dbReference type="ARBA" id="ARBA00053295"/>
    </source>
</evidence>
<dbReference type="GO" id="GO:0008233">
    <property type="term" value="F:peptidase activity"/>
    <property type="evidence" value="ECO:0007669"/>
    <property type="project" value="UniProtKB-KW"/>
</dbReference>
<keyword evidence="2" id="KW-0645">Protease</keyword>
<dbReference type="Pfam" id="PF01112">
    <property type="entry name" value="Asparaginase_2"/>
    <property type="match status" value="1"/>
</dbReference>
<dbReference type="PANTHER" id="PTHR10188:SF6">
    <property type="entry name" value="N(4)-(BETA-N-ACETYLGLUCOSAMINYL)-L-ASPARAGINASE"/>
    <property type="match status" value="1"/>
</dbReference>
<evidence type="ECO:0000256" key="5">
    <source>
        <dbReference type="ARBA" id="ARBA00050421"/>
    </source>
</evidence>
<evidence type="ECO:0000256" key="4">
    <source>
        <dbReference type="ARBA" id="ARBA00022813"/>
    </source>
</evidence>
<dbReference type="GO" id="GO:0005764">
    <property type="term" value="C:lysosome"/>
    <property type="evidence" value="ECO:0007669"/>
    <property type="project" value="TreeGrafter"/>
</dbReference>
<dbReference type="InterPro" id="IPR029055">
    <property type="entry name" value="Ntn_hydrolases_N"/>
</dbReference>
<evidence type="ECO:0000256" key="2">
    <source>
        <dbReference type="ARBA" id="ARBA00022670"/>
    </source>
</evidence>
<name>A0A183E4H9_9BILA</name>
<keyword evidence="15" id="KW-1185">Reference proteome</keyword>
<evidence type="ECO:0000256" key="1">
    <source>
        <dbReference type="ARBA" id="ARBA00010872"/>
    </source>
</evidence>
<evidence type="ECO:0000313" key="15">
    <source>
        <dbReference type="Proteomes" id="UP000271098"/>
    </source>
</evidence>
<evidence type="ECO:0000256" key="13">
    <source>
        <dbReference type="PIRSR" id="PIRSR600246-3"/>
    </source>
</evidence>
<dbReference type="InterPro" id="IPR000246">
    <property type="entry name" value="Peptidase_T2"/>
</dbReference>